<dbReference type="Proteomes" id="UP000283644">
    <property type="component" value="Unassembled WGS sequence"/>
</dbReference>
<evidence type="ECO:0000313" key="1">
    <source>
        <dbReference type="EMBL" id="RHW24121.1"/>
    </source>
</evidence>
<dbReference type="OrthoDB" id="3537879at2"/>
<proteinExistence type="predicted"/>
<accession>A0A417XV12</accession>
<reference evidence="1 2" key="1">
    <citation type="submission" date="2018-09" db="EMBL/GenBank/DDBJ databases">
        <title>Genome sequencing of Nocardioides immobilis CCTCC AB 2017083 for comparison to Nocardioides silvaticus.</title>
        <authorList>
            <person name="Li C."/>
            <person name="Wang G."/>
        </authorList>
    </citation>
    <scope>NUCLEOTIDE SEQUENCE [LARGE SCALE GENOMIC DNA]</scope>
    <source>
        <strain evidence="1 2">CCTCC AB 2017083</strain>
    </source>
</reference>
<comment type="caution">
    <text evidence="1">The sequence shown here is derived from an EMBL/GenBank/DDBJ whole genome shotgun (WGS) entry which is preliminary data.</text>
</comment>
<dbReference type="AlphaFoldDB" id="A0A417XV12"/>
<protein>
    <recommendedName>
        <fullName evidence="3">DUF1877 family protein</fullName>
    </recommendedName>
</protein>
<organism evidence="1 2">
    <name type="scientific">Nocardioides immobilis</name>
    <dbReference type="NCBI Taxonomy" id="2049295"/>
    <lineage>
        <taxon>Bacteria</taxon>
        <taxon>Bacillati</taxon>
        <taxon>Actinomycetota</taxon>
        <taxon>Actinomycetes</taxon>
        <taxon>Propionibacteriales</taxon>
        <taxon>Nocardioidaceae</taxon>
        <taxon>Nocardioides</taxon>
    </lineage>
</organism>
<gene>
    <name evidence="1" type="ORF">D0Z08_25690</name>
</gene>
<evidence type="ECO:0000313" key="2">
    <source>
        <dbReference type="Proteomes" id="UP000283644"/>
    </source>
</evidence>
<keyword evidence="2" id="KW-1185">Reference proteome</keyword>
<name>A0A417XV12_9ACTN</name>
<sequence length="175" mass="18699">MGVLFDYFAAPNDADAAATIDRLGGPAAAGAAITESGRRGLFRRRSKVAETVPEGPAYPTVGDTGIDPVVQAGTLEELLTGRPYEDIEQDPRWGRSLAVRDGGEGMVHTLTDGLVDALAQAEADRLAEVAVPWSQTEEFWGAGDPEELTALLQDLAQLAREARARNESVYCWVSV</sequence>
<evidence type="ECO:0008006" key="3">
    <source>
        <dbReference type="Google" id="ProtNLM"/>
    </source>
</evidence>
<dbReference type="RefSeq" id="WP_118928140.1">
    <property type="nucleotide sequence ID" value="NZ_QXGH01000035.1"/>
</dbReference>
<dbReference type="EMBL" id="QXGH01000035">
    <property type="protein sequence ID" value="RHW24121.1"/>
    <property type="molecule type" value="Genomic_DNA"/>
</dbReference>